<dbReference type="GO" id="GO:0006826">
    <property type="term" value="P:iron ion transport"/>
    <property type="evidence" value="ECO:0007669"/>
    <property type="project" value="InterPro"/>
</dbReference>
<feature type="domain" description="Haemin-degrading HemS/ChuX" evidence="1">
    <location>
        <begin position="219"/>
        <end position="336"/>
    </location>
</feature>
<comment type="caution">
    <text evidence="2">The sequence shown here is derived from an EMBL/GenBank/DDBJ whole genome shotgun (WGS) entry which is preliminary data.</text>
</comment>
<evidence type="ECO:0000313" key="2">
    <source>
        <dbReference type="EMBL" id="TCO78468.1"/>
    </source>
</evidence>
<evidence type="ECO:0000313" key="3">
    <source>
        <dbReference type="Proteomes" id="UP000294980"/>
    </source>
</evidence>
<dbReference type="CDD" id="cd16830">
    <property type="entry name" value="HemS-like_N"/>
    <property type="match status" value="1"/>
</dbReference>
<organism evidence="2 3">
    <name type="scientific">Chromatocurvus halotolerans</name>
    <dbReference type="NCBI Taxonomy" id="1132028"/>
    <lineage>
        <taxon>Bacteria</taxon>
        <taxon>Pseudomonadati</taxon>
        <taxon>Pseudomonadota</taxon>
        <taxon>Gammaproteobacteria</taxon>
        <taxon>Cellvibrionales</taxon>
        <taxon>Halieaceae</taxon>
        <taxon>Chromatocurvus</taxon>
    </lineage>
</organism>
<gene>
    <name evidence="2" type="ORF">EV688_101285</name>
</gene>
<sequence length="357" mass="38765">MTNAAISSPPDARAAELAEHFAAWRAENPRGYLRNAASALGVSELELLVATGGSDVQALRTDDIPGLLGDIAAWGELRTMTRNDHAVLEQTGHYENLAFFGPAMGQTVGSIDMRIFARHWVHAYGVVTPGKSAPRCSVQFFDAHGVNIHKVFASDPTAYRNLCGQWAVHNPLPGLPAVEPAIPESPRPDSEVDVAELHRRWDALEDTHDFIGLLRRCAVTRTQALRLAGESRAIPVTAEALQLTLQQTADAAENAMIFVGNRGLVQIYIGQIQRVVATSGWLNILDPKVDLHVRDGSISDAWLVTKPTRHGPVRSLECYGSSGETVLQVFGKRTETDSTPPGMNAIFDSVLQHCRTG</sequence>
<dbReference type="OrthoDB" id="316630at2"/>
<dbReference type="Gene3D" id="3.40.1570.10">
    <property type="entry name" value="HemS/ChuS/ChuX like domains"/>
    <property type="match status" value="2"/>
</dbReference>
<reference evidence="2 3" key="1">
    <citation type="submission" date="2019-03" db="EMBL/GenBank/DDBJ databases">
        <title>Genomic Encyclopedia of Type Strains, Phase IV (KMG-IV): sequencing the most valuable type-strain genomes for metagenomic binning, comparative biology and taxonomic classification.</title>
        <authorList>
            <person name="Goeker M."/>
        </authorList>
    </citation>
    <scope>NUCLEOTIDE SEQUENCE [LARGE SCALE GENOMIC DNA]</scope>
    <source>
        <strain evidence="2 3">DSM 23344</strain>
    </source>
</reference>
<dbReference type="InterPro" id="IPR007845">
    <property type="entry name" value="HemS/ChuX_dom"/>
</dbReference>
<dbReference type="AlphaFoldDB" id="A0A4R2L724"/>
<dbReference type="Proteomes" id="UP000294980">
    <property type="component" value="Unassembled WGS sequence"/>
</dbReference>
<accession>A0A4R2L724</accession>
<dbReference type="InterPro" id="IPR053733">
    <property type="entry name" value="Heme_Transport_Util_sf"/>
</dbReference>
<dbReference type="Pfam" id="PF05171">
    <property type="entry name" value="HemS"/>
    <property type="match status" value="1"/>
</dbReference>
<dbReference type="InterPro" id="IPR010413">
    <property type="entry name" value="HutX-like"/>
</dbReference>
<proteinExistence type="predicted"/>
<protein>
    <submittedName>
        <fullName evidence="2">Putative hemin transport protein</fullName>
    </submittedName>
</protein>
<keyword evidence="3" id="KW-1185">Reference proteome</keyword>
<dbReference type="SUPFAM" id="SSF144064">
    <property type="entry name" value="Heme iron utilization protein-like"/>
    <property type="match status" value="1"/>
</dbReference>
<dbReference type="EMBL" id="SLWX01000001">
    <property type="protein sequence ID" value="TCO78468.1"/>
    <property type="molecule type" value="Genomic_DNA"/>
</dbReference>
<evidence type="ECO:0000259" key="1">
    <source>
        <dbReference type="Pfam" id="PF05171"/>
    </source>
</evidence>
<dbReference type="RefSeq" id="WP_117316617.1">
    <property type="nucleotide sequence ID" value="NZ_QQSW01000006.1"/>
</dbReference>
<name>A0A4R2L724_9GAMM</name>
<dbReference type="CDD" id="cd16831">
    <property type="entry name" value="HemS-like_C"/>
    <property type="match status" value="1"/>
</dbReference>
<dbReference type="Pfam" id="PF06228">
    <property type="entry name" value="ChuX_HutX"/>
    <property type="match status" value="1"/>
</dbReference>